<evidence type="ECO:0000313" key="1">
    <source>
        <dbReference type="EMBL" id="TQD80401.1"/>
    </source>
</evidence>
<comment type="caution">
    <text evidence="1">The sequence shown here is derived from an EMBL/GenBank/DDBJ whole genome shotgun (WGS) entry which is preliminary data.</text>
</comment>
<dbReference type="AlphaFoldDB" id="A0A540L1P2"/>
<organism evidence="1 2">
    <name type="scientific">Malus baccata</name>
    <name type="common">Siberian crab apple</name>
    <name type="synonym">Pyrus baccata</name>
    <dbReference type="NCBI Taxonomy" id="106549"/>
    <lineage>
        <taxon>Eukaryota</taxon>
        <taxon>Viridiplantae</taxon>
        <taxon>Streptophyta</taxon>
        <taxon>Embryophyta</taxon>
        <taxon>Tracheophyta</taxon>
        <taxon>Spermatophyta</taxon>
        <taxon>Magnoliopsida</taxon>
        <taxon>eudicotyledons</taxon>
        <taxon>Gunneridae</taxon>
        <taxon>Pentapetalae</taxon>
        <taxon>rosids</taxon>
        <taxon>fabids</taxon>
        <taxon>Rosales</taxon>
        <taxon>Rosaceae</taxon>
        <taxon>Amygdaloideae</taxon>
        <taxon>Maleae</taxon>
        <taxon>Malus</taxon>
    </lineage>
</organism>
<dbReference type="EMBL" id="VIEB01000809">
    <property type="protein sequence ID" value="TQD80401.1"/>
    <property type="molecule type" value="Genomic_DNA"/>
</dbReference>
<keyword evidence="2" id="KW-1185">Reference proteome</keyword>
<gene>
    <name evidence="1" type="ORF">C1H46_034045</name>
</gene>
<evidence type="ECO:0000313" key="2">
    <source>
        <dbReference type="Proteomes" id="UP000315295"/>
    </source>
</evidence>
<dbReference type="PANTHER" id="PTHR36063:SF1">
    <property type="entry name" value="ARABIDOPSIS THALIANA GENOMIC DNA, CHROMOSOME 5, P1 CLONE:MOK16"/>
    <property type="match status" value="1"/>
</dbReference>
<reference evidence="1 2" key="1">
    <citation type="journal article" date="2019" name="G3 (Bethesda)">
        <title>Sequencing of a Wild Apple (Malus baccata) Genome Unravels the Differences Between Cultivated and Wild Apple Species Regarding Disease Resistance and Cold Tolerance.</title>
        <authorList>
            <person name="Chen X."/>
        </authorList>
    </citation>
    <scope>NUCLEOTIDE SEQUENCE [LARGE SCALE GENOMIC DNA]</scope>
    <source>
        <strain evidence="2">cv. Shandingzi</strain>
        <tissue evidence="1">Leaves</tissue>
    </source>
</reference>
<accession>A0A540L1P2</accession>
<name>A0A540L1P2_MALBA</name>
<protein>
    <submittedName>
        <fullName evidence="1">Uncharacterized protein</fullName>
    </submittedName>
</protein>
<dbReference type="PANTHER" id="PTHR36063">
    <property type="entry name" value="ARABIDOPSIS THALIANA GENOMIC DNA, CHROMOSOME 5, P1 CLONE:MOK16"/>
    <property type="match status" value="1"/>
</dbReference>
<sequence length="54" mass="6325">MAKQMQMRLLCSWMEVAPTILISHNKTSTCPELETITEEWDLEAEEKDLQESKK</sequence>
<proteinExistence type="predicted"/>
<dbReference type="Proteomes" id="UP000315295">
    <property type="component" value="Unassembled WGS sequence"/>
</dbReference>